<dbReference type="GO" id="GO:0005829">
    <property type="term" value="C:cytosol"/>
    <property type="evidence" value="ECO:0007669"/>
    <property type="project" value="TreeGrafter"/>
</dbReference>
<dbReference type="PANTHER" id="PTHR42714:SF2">
    <property type="entry name" value="TRNA MODIFICATION GTPASE GTPBP3, MITOCHONDRIAL"/>
    <property type="match status" value="1"/>
</dbReference>
<dbReference type="Proteomes" id="UP001386955">
    <property type="component" value="Unassembled WGS sequence"/>
</dbReference>
<dbReference type="PANTHER" id="PTHR42714">
    <property type="entry name" value="TRNA MODIFICATION GTPASE GTPBP3"/>
    <property type="match status" value="1"/>
</dbReference>
<dbReference type="GO" id="GO:0030488">
    <property type="term" value="P:tRNA methylation"/>
    <property type="evidence" value="ECO:0007669"/>
    <property type="project" value="TreeGrafter"/>
</dbReference>
<dbReference type="GO" id="GO:0002098">
    <property type="term" value="P:tRNA wobble uridine modification"/>
    <property type="evidence" value="ECO:0007669"/>
    <property type="project" value="TreeGrafter"/>
</dbReference>
<gene>
    <name evidence="1" type="ORF">VNO78_20437</name>
</gene>
<protein>
    <submittedName>
        <fullName evidence="1">Uncharacterized protein</fullName>
    </submittedName>
</protein>
<dbReference type="InterPro" id="IPR027368">
    <property type="entry name" value="MnmE_dom2"/>
</dbReference>
<dbReference type="AlphaFoldDB" id="A0AAN9SAC5"/>
<accession>A0AAN9SAC5</accession>
<name>A0AAN9SAC5_PSOTE</name>
<proteinExistence type="predicted"/>
<comment type="caution">
    <text evidence="1">The sequence shown here is derived from an EMBL/GenBank/DDBJ whole genome shotgun (WGS) entry which is preliminary data.</text>
</comment>
<evidence type="ECO:0000313" key="1">
    <source>
        <dbReference type="EMBL" id="KAK7392011.1"/>
    </source>
</evidence>
<dbReference type="SUPFAM" id="SSF116878">
    <property type="entry name" value="TrmE connector domain"/>
    <property type="match status" value="1"/>
</dbReference>
<dbReference type="Gene3D" id="1.20.120.430">
    <property type="entry name" value="tRNA modification GTPase MnmE domain 2"/>
    <property type="match status" value="1"/>
</dbReference>
<keyword evidence="2" id="KW-1185">Reference proteome</keyword>
<sequence length="111" mass="12753">MLEFTQINLQIPLREFTLRAFLNGHLDLSLSENGGFSSVVRSLRTKCINLPTEIEACLDFDDEMPPLDFNLIMDKIHNMSQDVQNALEMANYHKLLCNLDCRYGLEHYSAS</sequence>
<evidence type="ECO:0000313" key="2">
    <source>
        <dbReference type="Proteomes" id="UP001386955"/>
    </source>
</evidence>
<dbReference type="EMBL" id="JAYMYS010000005">
    <property type="protein sequence ID" value="KAK7392011.1"/>
    <property type="molecule type" value="Genomic_DNA"/>
</dbReference>
<organism evidence="1 2">
    <name type="scientific">Psophocarpus tetragonolobus</name>
    <name type="common">Winged bean</name>
    <name type="synonym">Dolichos tetragonolobus</name>
    <dbReference type="NCBI Taxonomy" id="3891"/>
    <lineage>
        <taxon>Eukaryota</taxon>
        <taxon>Viridiplantae</taxon>
        <taxon>Streptophyta</taxon>
        <taxon>Embryophyta</taxon>
        <taxon>Tracheophyta</taxon>
        <taxon>Spermatophyta</taxon>
        <taxon>Magnoliopsida</taxon>
        <taxon>eudicotyledons</taxon>
        <taxon>Gunneridae</taxon>
        <taxon>Pentapetalae</taxon>
        <taxon>rosids</taxon>
        <taxon>fabids</taxon>
        <taxon>Fabales</taxon>
        <taxon>Fabaceae</taxon>
        <taxon>Papilionoideae</taxon>
        <taxon>50 kb inversion clade</taxon>
        <taxon>NPAAA clade</taxon>
        <taxon>indigoferoid/millettioid clade</taxon>
        <taxon>Phaseoleae</taxon>
        <taxon>Psophocarpus</taxon>
    </lineage>
</organism>
<reference evidence="1 2" key="1">
    <citation type="submission" date="2024-01" db="EMBL/GenBank/DDBJ databases">
        <title>The genomes of 5 underutilized Papilionoideae crops provide insights into root nodulation and disease resistanc.</title>
        <authorList>
            <person name="Jiang F."/>
        </authorList>
    </citation>
    <scope>NUCLEOTIDE SEQUENCE [LARGE SCALE GENOMIC DNA]</scope>
    <source>
        <strain evidence="1">DUOXIRENSHENG_FW03</strain>
        <tissue evidence="1">Leaves</tissue>
    </source>
</reference>